<evidence type="ECO:0000256" key="1">
    <source>
        <dbReference type="SAM" id="MobiDB-lite"/>
    </source>
</evidence>
<feature type="compositionally biased region" description="Basic and acidic residues" evidence="1">
    <location>
        <begin position="695"/>
        <end position="705"/>
    </location>
</feature>
<dbReference type="SUPFAM" id="SSF81606">
    <property type="entry name" value="PP2C-like"/>
    <property type="match status" value="1"/>
</dbReference>
<evidence type="ECO:0000313" key="3">
    <source>
        <dbReference type="EMBL" id="SFR97460.1"/>
    </source>
</evidence>
<dbReference type="STRING" id="37658.SAMN05661086_03002"/>
<sequence>MRKDNSVFKTKFISEAGSYLKNSDFFAFVELEDYACYVIADGIDDDRKRDSAELAVSAVIAAFHEKKSIRKRALKSYINAAHNELLKETKDIRLEASILILVTDYKKIRWIQSGNARLYHWRTGRIIHQSSDQSLSQTMADNGEISLDKIQEHEERHNLFCYLGQPGNFRPFISKKMKLMDGDIVTLCTRGIWENTGVPELLDAIEEASEPEDVCTGIEDIILSQRMKLISNYTIACIYMNKVYQNPKRKKIIKKILVILIPVVLILAVLGGIFAFQYFKKQHTISNMWEMVDTGITNVNNNNYIEAADNFERVSNTYLGFTSKKDLKNEKIYLANSYCTLYSYMNEIRTLELEEEIDYVKLYEKYLLLLNIAKGINYANDVKLSNIDVTLINCKALDESPLGDTIEPIYLDLIASYEEKFQGVKEKANAKKTVDEMETLLAKIKVDNTEYVETARSMVTYNWEDTIIPNKLSELKLLLTEESLVDEEELCAKIKDIIANFEYERFAIMAQALLDKANEKYDEGELADALRNLDNAKKNFESAGPENAAKADEVQSAKDKVNEEIQQSKIESDKKEDLNKADNNVTKGDSLAKGKDFAAAKSTYQKALKTYTKYDMTEEIDAINIKLSTVSAKDAELKGDDALSEKDYENALIWYEKASEYYKEAALDQEDVAVQGKIKKAQKALDDLIAEEEEKAAAKEEKETSGSKADTQENE</sequence>
<protein>
    <submittedName>
        <fullName evidence="3">Serine/threonine protein phosphatase PrpC</fullName>
    </submittedName>
</protein>
<gene>
    <name evidence="3" type="ORF">SAMN05661086_03002</name>
</gene>
<feature type="region of interest" description="Disordered" evidence="1">
    <location>
        <begin position="692"/>
        <end position="715"/>
    </location>
</feature>
<keyword evidence="2" id="KW-0472">Membrane</keyword>
<dbReference type="OrthoDB" id="9801841at2"/>
<name>A0A1I6L2L6_9FIRM</name>
<keyword evidence="2" id="KW-1133">Transmembrane helix</keyword>
<feature type="compositionally biased region" description="Basic and acidic residues" evidence="1">
    <location>
        <begin position="570"/>
        <end position="580"/>
    </location>
</feature>
<reference evidence="3 4" key="1">
    <citation type="submission" date="2016-10" db="EMBL/GenBank/DDBJ databases">
        <authorList>
            <person name="de Groot N.N."/>
        </authorList>
    </citation>
    <scope>NUCLEOTIDE SEQUENCE [LARGE SCALE GENOMIC DNA]</scope>
    <source>
        <strain evidence="3 4">743A</strain>
    </source>
</reference>
<keyword evidence="4" id="KW-1185">Reference proteome</keyword>
<dbReference type="Proteomes" id="UP000199659">
    <property type="component" value="Unassembled WGS sequence"/>
</dbReference>
<dbReference type="InterPro" id="IPR036457">
    <property type="entry name" value="PPM-type-like_dom_sf"/>
</dbReference>
<feature type="region of interest" description="Disordered" evidence="1">
    <location>
        <begin position="539"/>
        <end position="585"/>
    </location>
</feature>
<feature type="transmembrane region" description="Helical" evidence="2">
    <location>
        <begin position="256"/>
        <end position="279"/>
    </location>
</feature>
<evidence type="ECO:0000313" key="4">
    <source>
        <dbReference type="Proteomes" id="UP000199659"/>
    </source>
</evidence>
<dbReference type="AlphaFoldDB" id="A0A1I6L2L6"/>
<dbReference type="RefSeq" id="WP_092562435.1">
    <property type="nucleotide sequence ID" value="NZ_FOYZ01000012.1"/>
</dbReference>
<dbReference type="EMBL" id="FOYZ01000012">
    <property type="protein sequence ID" value="SFR97460.1"/>
    <property type="molecule type" value="Genomic_DNA"/>
</dbReference>
<proteinExistence type="predicted"/>
<organism evidence="3 4">
    <name type="scientific">Anaeromicropila populeti</name>
    <dbReference type="NCBI Taxonomy" id="37658"/>
    <lineage>
        <taxon>Bacteria</taxon>
        <taxon>Bacillati</taxon>
        <taxon>Bacillota</taxon>
        <taxon>Clostridia</taxon>
        <taxon>Lachnospirales</taxon>
        <taxon>Lachnospiraceae</taxon>
        <taxon>Anaeromicropila</taxon>
    </lineage>
</organism>
<dbReference type="Gene3D" id="3.60.40.10">
    <property type="entry name" value="PPM-type phosphatase domain"/>
    <property type="match status" value="1"/>
</dbReference>
<accession>A0A1I6L2L6</accession>
<evidence type="ECO:0000256" key="2">
    <source>
        <dbReference type="SAM" id="Phobius"/>
    </source>
</evidence>
<keyword evidence="2" id="KW-0812">Transmembrane</keyword>
<feature type="compositionally biased region" description="Basic and acidic residues" evidence="1">
    <location>
        <begin position="549"/>
        <end position="563"/>
    </location>
</feature>